<evidence type="ECO:0000313" key="1">
    <source>
        <dbReference type="EMBL" id="JAE28463.1"/>
    </source>
</evidence>
<accession>A0A0A9H6F6</accession>
<reference evidence="1" key="2">
    <citation type="journal article" date="2015" name="Data Brief">
        <title>Shoot transcriptome of the giant reed, Arundo donax.</title>
        <authorList>
            <person name="Barrero R.A."/>
            <person name="Guerrero F.D."/>
            <person name="Moolhuijzen P."/>
            <person name="Goolsby J.A."/>
            <person name="Tidwell J."/>
            <person name="Bellgard S.E."/>
            <person name="Bellgard M.I."/>
        </authorList>
    </citation>
    <scope>NUCLEOTIDE SEQUENCE</scope>
    <source>
        <tissue evidence="1">Shoot tissue taken approximately 20 cm above the soil surface</tissue>
    </source>
</reference>
<organism evidence="1">
    <name type="scientific">Arundo donax</name>
    <name type="common">Giant reed</name>
    <name type="synonym">Donax arundinaceus</name>
    <dbReference type="NCBI Taxonomy" id="35708"/>
    <lineage>
        <taxon>Eukaryota</taxon>
        <taxon>Viridiplantae</taxon>
        <taxon>Streptophyta</taxon>
        <taxon>Embryophyta</taxon>
        <taxon>Tracheophyta</taxon>
        <taxon>Spermatophyta</taxon>
        <taxon>Magnoliopsida</taxon>
        <taxon>Liliopsida</taxon>
        <taxon>Poales</taxon>
        <taxon>Poaceae</taxon>
        <taxon>PACMAD clade</taxon>
        <taxon>Arundinoideae</taxon>
        <taxon>Arundineae</taxon>
        <taxon>Arundo</taxon>
    </lineage>
</organism>
<dbReference type="EMBL" id="GBRH01169433">
    <property type="protein sequence ID" value="JAE28463.1"/>
    <property type="molecule type" value="Transcribed_RNA"/>
</dbReference>
<protein>
    <submittedName>
        <fullName evidence="1">Uncharacterized protein</fullName>
    </submittedName>
</protein>
<sequence>MTAGASCRYIEVTMNNTAQSLMSANQVKKRVEQLKSPCFDPTPPLQNKQISKYYNSRTGTVIETET</sequence>
<name>A0A0A9H6F6_ARUDO</name>
<proteinExistence type="predicted"/>
<dbReference type="AlphaFoldDB" id="A0A0A9H6F6"/>
<reference evidence="1" key="1">
    <citation type="submission" date="2014-09" db="EMBL/GenBank/DDBJ databases">
        <authorList>
            <person name="Magalhaes I.L.F."/>
            <person name="Oliveira U."/>
            <person name="Santos F.R."/>
            <person name="Vidigal T.H.D.A."/>
            <person name="Brescovit A.D."/>
            <person name="Santos A.J."/>
        </authorList>
    </citation>
    <scope>NUCLEOTIDE SEQUENCE</scope>
    <source>
        <tissue evidence="1">Shoot tissue taken approximately 20 cm above the soil surface</tissue>
    </source>
</reference>